<name>A0A6M3M898_9ZZZZ</name>
<gene>
    <name evidence="2" type="ORF">MM171A02230_0010</name>
    <name evidence="1" type="ORF">MM171B00502_0024</name>
</gene>
<dbReference type="AlphaFoldDB" id="A0A6M3M898"/>
<accession>A0A6M3M898</accession>
<protein>
    <submittedName>
        <fullName evidence="1">Uncharacterized protein</fullName>
    </submittedName>
</protein>
<reference evidence="1" key="1">
    <citation type="submission" date="2020-03" db="EMBL/GenBank/DDBJ databases">
        <title>The deep terrestrial virosphere.</title>
        <authorList>
            <person name="Holmfeldt K."/>
            <person name="Nilsson E."/>
            <person name="Simone D."/>
            <person name="Lopez-Fernandez M."/>
            <person name="Wu X."/>
            <person name="de Brujin I."/>
            <person name="Lundin D."/>
            <person name="Andersson A."/>
            <person name="Bertilsson S."/>
            <person name="Dopson M."/>
        </authorList>
    </citation>
    <scope>NUCLEOTIDE SEQUENCE</scope>
    <source>
        <strain evidence="2">MM171A02230</strain>
        <strain evidence="1">MM171B00502</strain>
    </source>
</reference>
<evidence type="ECO:0000313" key="1">
    <source>
        <dbReference type="EMBL" id="QJB04031.1"/>
    </source>
</evidence>
<evidence type="ECO:0000313" key="2">
    <source>
        <dbReference type="EMBL" id="QJH92951.1"/>
    </source>
</evidence>
<dbReference type="EMBL" id="MT143933">
    <property type="protein sequence ID" value="QJH92951.1"/>
    <property type="molecule type" value="Genomic_DNA"/>
</dbReference>
<organism evidence="1">
    <name type="scientific">viral metagenome</name>
    <dbReference type="NCBI Taxonomy" id="1070528"/>
    <lineage>
        <taxon>unclassified sequences</taxon>
        <taxon>metagenomes</taxon>
        <taxon>organismal metagenomes</taxon>
    </lineage>
</organism>
<sequence>MLPEATLLSGEGTTFALKFGKKLFEFDGGVALRVPPAVALALAKRVDREGNPLFAVVGLPTVVETVKNPTNVQRSSESPRQLQLAL</sequence>
<dbReference type="EMBL" id="MT143869">
    <property type="protein sequence ID" value="QJB04031.1"/>
    <property type="molecule type" value="Genomic_DNA"/>
</dbReference>
<proteinExistence type="predicted"/>